<sequence>MNTYAPHYEPAPVTTAELDWADLPTVDLSLASTVDGRVALSRIVEQAMQEHGFFYVTNHGLDADQNARIFDIADVAFSGVSPQDKETYVAKMKENGSYQGYKPRQYWHIDNGVRDQNEHYNVNRDITRREHPEAFRPFLPEVSAFTKYNHEQILHPLLRLFARVLGLPEETLVQLHNYEAVGETYVRFMKYYPRSEEEEQSTQQVWLKGHTDFGTVTILWSQPVTALQILSRDNVWRFVKHVPNALVINAGDALEFLSGGILKATIHRVVQPPPDQRGYTRLGVFYFAMTDDSVKLAPLIKRDGIQPRFTEENAPTMADWRTARTRAYGQSVLKKNEAEKGVEEEVINGVVVRHYN</sequence>
<dbReference type="InterPro" id="IPR005123">
    <property type="entry name" value="Oxoglu/Fe-dep_dioxygenase_dom"/>
</dbReference>
<comment type="similarity">
    <text evidence="1">Belongs to the iron/ascorbate-dependent oxidoreductase family.</text>
</comment>
<gene>
    <name evidence="3" type="ORF">EXIGLDRAFT_795459</name>
</gene>
<name>A0A166A9R7_EXIGL</name>
<proteinExistence type="inferred from homology"/>
<evidence type="ECO:0000259" key="2">
    <source>
        <dbReference type="PROSITE" id="PS51471"/>
    </source>
</evidence>
<organism evidence="3 4">
    <name type="scientific">Exidia glandulosa HHB12029</name>
    <dbReference type="NCBI Taxonomy" id="1314781"/>
    <lineage>
        <taxon>Eukaryota</taxon>
        <taxon>Fungi</taxon>
        <taxon>Dikarya</taxon>
        <taxon>Basidiomycota</taxon>
        <taxon>Agaricomycotina</taxon>
        <taxon>Agaricomycetes</taxon>
        <taxon>Auriculariales</taxon>
        <taxon>Exidiaceae</taxon>
        <taxon>Exidia</taxon>
    </lineage>
</organism>
<dbReference type="Gene3D" id="2.60.120.330">
    <property type="entry name" value="B-lactam Antibiotic, Isopenicillin N Synthase, Chain"/>
    <property type="match status" value="1"/>
</dbReference>
<dbReference type="PROSITE" id="PS51471">
    <property type="entry name" value="FE2OG_OXY"/>
    <property type="match status" value="1"/>
</dbReference>
<dbReference type="STRING" id="1314781.A0A166A9R7"/>
<keyword evidence="1" id="KW-0479">Metal-binding</keyword>
<reference evidence="3 4" key="1">
    <citation type="journal article" date="2016" name="Mol. Biol. Evol.">
        <title>Comparative Genomics of Early-Diverging Mushroom-Forming Fungi Provides Insights into the Origins of Lignocellulose Decay Capabilities.</title>
        <authorList>
            <person name="Nagy L.G."/>
            <person name="Riley R."/>
            <person name="Tritt A."/>
            <person name="Adam C."/>
            <person name="Daum C."/>
            <person name="Floudas D."/>
            <person name="Sun H."/>
            <person name="Yadav J.S."/>
            <person name="Pangilinan J."/>
            <person name="Larsson K.H."/>
            <person name="Matsuura K."/>
            <person name="Barry K."/>
            <person name="Labutti K."/>
            <person name="Kuo R."/>
            <person name="Ohm R.A."/>
            <person name="Bhattacharya S.S."/>
            <person name="Shirouzu T."/>
            <person name="Yoshinaga Y."/>
            <person name="Martin F.M."/>
            <person name="Grigoriev I.V."/>
            <person name="Hibbett D.S."/>
        </authorList>
    </citation>
    <scope>NUCLEOTIDE SEQUENCE [LARGE SCALE GENOMIC DNA]</scope>
    <source>
        <strain evidence="3 4">HHB12029</strain>
    </source>
</reference>
<keyword evidence="1" id="KW-0408">Iron</keyword>
<dbReference type="SUPFAM" id="SSF51197">
    <property type="entry name" value="Clavaminate synthase-like"/>
    <property type="match status" value="1"/>
</dbReference>
<protein>
    <submittedName>
        <fullName evidence="3">Clavaminate synthase-like protein</fullName>
    </submittedName>
</protein>
<dbReference type="InterPro" id="IPR027443">
    <property type="entry name" value="IPNS-like_sf"/>
</dbReference>
<evidence type="ECO:0000313" key="4">
    <source>
        <dbReference type="Proteomes" id="UP000077266"/>
    </source>
</evidence>
<dbReference type="InterPro" id="IPR026992">
    <property type="entry name" value="DIOX_N"/>
</dbReference>
<accession>A0A166A9R7</accession>
<dbReference type="InterPro" id="IPR044861">
    <property type="entry name" value="IPNS-like_FE2OG_OXY"/>
</dbReference>
<feature type="domain" description="Fe2OG dioxygenase" evidence="2">
    <location>
        <begin position="182"/>
        <end position="290"/>
    </location>
</feature>
<dbReference type="PRINTS" id="PR00682">
    <property type="entry name" value="IPNSYNTHASE"/>
</dbReference>
<dbReference type="GO" id="GO:0046872">
    <property type="term" value="F:metal ion binding"/>
    <property type="evidence" value="ECO:0007669"/>
    <property type="project" value="UniProtKB-KW"/>
</dbReference>
<evidence type="ECO:0000256" key="1">
    <source>
        <dbReference type="RuleBase" id="RU003682"/>
    </source>
</evidence>
<dbReference type="AlphaFoldDB" id="A0A166A9R7"/>
<dbReference type="PANTHER" id="PTHR47990">
    <property type="entry name" value="2-OXOGLUTARATE (2OG) AND FE(II)-DEPENDENT OXYGENASE SUPERFAMILY PROTEIN-RELATED"/>
    <property type="match status" value="1"/>
</dbReference>
<dbReference type="Proteomes" id="UP000077266">
    <property type="component" value="Unassembled WGS sequence"/>
</dbReference>
<keyword evidence="4" id="KW-1185">Reference proteome</keyword>
<dbReference type="InterPro" id="IPR050231">
    <property type="entry name" value="Iron_ascorbate_oxido_reductase"/>
</dbReference>
<dbReference type="EMBL" id="KV426061">
    <property type="protein sequence ID" value="KZV89869.1"/>
    <property type="molecule type" value="Genomic_DNA"/>
</dbReference>
<evidence type="ECO:0000313" key="3">
    <source>
        <dbReference type="EMBL" id="KZV89869.1"/>
    </source>
</evidence>
<dbReference type="Pfam" id="PF03171">
    <property type="entry name" value="2OG-FeII_Oxy"/>
    <property type="match status" value="1"/>
</dbReference>
<keyword evidence="1" id="KW-0560">Oxidoreductase</keyword>
<dbReference type="GO" id="GO:0016491">
    <property type="term" value="F:oxidoreductase activity"/>
    <property type="evidence" value="ECO:0007669"/>
    <property type="project" value="UniProtKB-KW"/>
</dbReference>
<dbReference type="InParanoid" id="A0A166A9R7"/>
<dbReference type="Pfam" id="PF14226">
    <property type="entry name" value="DIOX_N"/>
    <property type="match status" value="1"/>
</dbReference>
<dbReference type="OrthoDB" id="406156at2759"/>